<accession>A0A915KT46</accession>
<proteinExistence type="predicted"/>
<reference evidence="2" key="1">
    <citation type="submission" date="2022-11" db="UniProtKB">
        <authorList>
            <consortium name="WormBaseParasite"/>
        </authorList>
    </citation>
    <scope>IDENTIFICATION</scope>
</reference>
<keyword evidence="1" id="KW-1185">Reference proteome</keyword>
<dbReference type="WBParaSite" id="nRc.2.0.1.t42079-RA">
    <property type="protein sequence ID" value="nRc.2.0.1.t42079-RA"/>
    <property type="gene ID" value="nRc.2.0.1.g42079"/>
</dbReference>
<organism evidence="1 2">
    <name type="scientific">Romanomermis culicivorax</name>
    <name type="common">Nematode worm</name>
    <dbReference type="NCBI Taxonomy" id="13658"/>
    <lineage>
        <taxon>Eukaryota</taxon>
        <taxon>Metazoa</taxon>
        <taxon>Ecdysozoa</taxon>
        <taxon>Nematoda</taxon>
        <taxon>Enoplea</taxon>
        <taxon>Dorylaimia</taxon>
        <taxon>Mermithida</taxon>
        <taxon>Mermithoidea</taxon>
        <taxon>Mermithidae</taxon>
        <taxon>Romanomermis</taxon>
    </lineage>
</organism>
<dbReference type="AlphaFoldDB" id="A0A915KT46"/>
<protein>
    <submittedName>
        <fullName evidence="2">Uncharacterized protein</fullName>
    </submittedName>
</protein>
<sequence length="75" mass="7661">MISNAESVGILGGSPWAIKRAGGASVPSVGRYEGIMLMSPVVSSVVDGFTLTGVAYFGGGDGKANYRVEGEKMGY</sequence>
<evidence type="ECO:0000313" key="2">
    <source>
        <dbReference type="WBParaSite" id="nRc.2.0.1.t42079-RA"/>
    </source>
</evidence>
<evidence type="ECO:0000313" key="1">
    <source>
        <dbReference type="Proteomes" id="UP000887565"/>
    </source>
</evidence>
<name>A0A915KT46_ROMCU</name>
<dbReference type="Proteomes" id="UP000887565">
    <property type="component" value="Unplaced"/>
</dbReference>